<evidence type="ECO:0000313" key="6">
    <source>
        <dbReference type="Proteomes" id="UP001321018"/>
    </source>
</evidence>
<dbReference type="RefSeq" id="WP_338006458.1">
    <property type="nucleotide sequence ID" value="NZ_JAOPKA010000036.1"/>
</dbReference>
<keyword evidence="5" id="KW-1185">Reference proteome</keyword>
<dbReference type="Proteomes" id="UP001320972">
    <property type="component" value="Unassembled WGS sequence"/>
</dbReference>
<comment type="caution">
    <text evidence="3">The sequence shown here is derived from an EMBL/GenBank/DDBJ whole genome shotgun (WGS) entry which is preliminary data.</text>
</comment>
<evidence type="ECO:0000313" key="3">
    <source>
        <dbReference type="EMBL" id="MCU4744658.1"/>
    </source>
</evidence>
<evidence type="ECO:0000313" key="5">
    <source>
        <dbReference type="Proteomes" id="UP001320972"/>
    </source>
</evidence>
<keyword evidence="2" id="KW-1133">Transmembrane helix</keyword>
<feature type="transmembrane region" description="Helical" evidence="2">
    <location>
        <begin position="71"/>
        <end position="89"/>
    </location>
</feature>
<keyword evidence="2" id="KW-0472">Membrane</keyword>
<protein>
    <submittedName>
        <fullName evidence="3">Uncharacterized protein</fullName>
    </submittedName>
</protein>
<dbReference type="EMBL" id="JAOPKA010000036">
    <property type="protein sequence ID" value="MCU4744658.1"/>
    <property type="molecule type" value="Genomic_DNA"/>
</dbReference>
<dbReference type="AlphaFoldDB" id="A0AAP2Z4W2"/>
<reference evidence="3 5" key="1">
    <citation type="submission" date="2022-09" db="EMBL/GenBank/DDBJ databases">
        <title>Enrichment on poylsaccharides allowed isolation of novel metabolic and taxonomic groups of Haloarchaea.</title>
        <authorList>
            <person name="Sorokin D.Y."/>
            <person name="Elcheninov A.G."/>
            <person name="Khizhniak T.V."/>
            <person name="Kolganova T.V."/>
            <person name="Kublanov I.V."/>
        </authorList>
    </citation>
    <scope>NUCLEOTIDE SEQUENCE</scope>
    <source>
        <strain evidence="4 5">AArc-m2/3/4</strain>
        <strain evidence="3">AArc-xg1-1</strain>
    </source>
</reference>
<feature type="compositionally biased region" description="Acidic residues" evidence="1">
    <location>
        <begin position="44"/>
        <end position="54"/>
    </location>
</feature>
<accession>A0AAP2Z4W2</accession>
<organism evidence="3 6">
    <name type="scientific">Natronoglomus mannanivorans</name>
    <dbReference type="NCBI Taxonomy" id="2979990"/>
    <lineage>
        <taxon>Archaea</taxon>
        <taxon>Methanobacteriati</taxon>
        <taxon>Methanobacteriota</taxon>
        <taxon>Stenosarchaea group</taxon>
        <taxon>Halobacteria</taxon>
        <taxon>Halobacteriales</taxon>
        <taxon>Natrialbaceae</taxon>
        <taxon>Natronoglomus</taxon>
    </lineage>
</organism>
<dbReference type="Proteomes" id="UP001321018">
    <property type="component" value="Unassembled WGS sequence"/>
</dbReference>
<proteinExistence type="predicted"/>
<name>A0AAP2Z4W2_9EURY</name>
<evidence type="ECO:0000256" key="2">
    <source>
        <dbReference type="SAM" id="Phobius"/>
    </source>
</evidence>
<feature type="region of interest" description="Disordered" evidence="1">
    <location>
        <begin position="44"/>
        <end position="66"/>
    </location>
</feature>
<keyword evidence="2" id="KW-0812">Transmembrane</keyword>
<evidence type="ECO:0000313" key="4">
    <source>
        <dbReference type="EMBL" id="MCU4975070.1"/>
    </source>
</evidence>
<dbReference type="EMBL" id="JAOPKB010000015">
    <property type="protein sequence ID" value="MCU4975070.1"/>
    <property type="molecule type" value="Genomic_DNA"/>
</dbReference>
<evidence type="ECO:0000256" key="1">
    <source>
        <dbReference type="SAM" id="MobiDB-lite"/>
    </source>
</evidence>
<gene>
    <name evidence="4" type="ORF">OB955_20425</name>
    <name evidence="3" type="ORF">OB960_25145</name>
</gene>
<sequence length="99" mass="10763">MATAIEKLDVEHDLVQLLVTEAVIVGMESPLRDPILEAVEETTGESLEAIEETTNEGGTSGTKEKSRLTKVVQGGTVFVVMFAVLYLTLRRLTSDEPNT</sequence>